<name>A0A183VEW2_TOXCA</name>
<accession>A0A183VEW2</accession>
<feature type="region of interest" description="Disordered" evidence="1">
    <location>
        <begin position="50"/>
        <end position="84"/>
    </location>
</feature>
<dbReference type="EMBL" id="UYWY01026659">
    <property type="protein sequence ID" value="VDM50603.1"/>
    <property type="molecule type" value="Genomic_DNA"/>
</dbReference>
<dbReference type="Proteomes" id="UP000050794">
    <property type="component" value="Unassembled WGS sequence"/>
</dbReference>
<organism evidence="3 4">
    <name type="scientific">Toxocara canis</name>
    <name type="common">Canine roundworm</name>
    <dbReference type="NCBI Taxonomy" id="6265"/>
    <lineage>
        <taxon>Eukaryota</taxon>
        <taxon>Metazoa</taxon>
        <taxon>Ecdysozoa</taxon>
        <taxon>Nematoda</taxon>
        <taxon>Chromadorea</taxon>
        <taxon>Rhabditida</taxon>
        <taxon>Spirurina</taxon>
        <taxon>Ascaridomorpha</taxon>
        <taxon>Ascaridoidea</taxon>
        <taxon>Toxocaridae</taxon>
        <taxon>Toxocara</taxon>
    </lineage>
</organism>
<evidence type="ECO:0000313" key="4">
    <source>
        <dbReference type="WBParaSite" id="TCNE_0001928601-mRNA-1"/>
    </source>
</evidence>
<dbReference type="AlphaFoldDB" id="A0A183VEW2"/>
<feature type="compositionally biased region" description="Basic and acidic residues" evidence="1">
    <location>
        <begin position="69"/>
        <end position="84"/>
    </location>
</feature>
<protein>
    <submittedName>
        <fullName evidence="4">Polyadenylate-binding protein-interacting protein 3</fullName>
    </submittedName>
</protein>
<reference evidence="4" key="1">
    <citation type="submission" date="2016-06" db="UniProtKB">
        <authorList>
            <consortium name="WormBaseParasite"/>
        </authorList>
    </citation>
    <scope>IDENTIFICATION</scope>
</reference>
<feature type="compositionally biased region" description="Basic and acidic residues" evidence="1">
    <location>
        <begin position="50"/>
        <end position="61"/>
    </location>
</feature>
<evidence type="ECO:0000313" key="3">
    <source>
        <dbReference type="Proteomes" id="UP000050794"/>
    </source>
</evidence>
<gene>
    <name evidence="2" type="ORF">TCNE_LOCUS19282</name>
</gene>
<evidence type="ECO:0000313" key="2">
    <source>
        <dbReference type="EMBL" id="VDM50603.1"/>
    </source>
</evidence>
<evidence type="ECO:0000256" key="1">
    <source>
        <dbReference type="SAM" id="MobiDB-lite"/>
    </source>
</evidence>
<reference evidence="2 3" key="2">
    <citation type="submission" date="2018-11" db="EMBL/GenBank/DDBJ databases">
        <authorList>
            <consortium name="Pathogen Informatics"/>
        </authorList>
    </citation>
    <scope>NUCLEOTIDE SEQUENCE [LARGE SCALE GENOMIC DNA]</scope>
</reference>
<sequence>MFTPFYQMQAPEFLPQRVGVGYPQPAMLVSMQTQPQVHQKEKKILRIVDPDTKEVTNEKEISASMSAPTEEHMSGDSQENVEKERKSNYEMVRLFIRIQNSFDSALRG</sequence>
<dbReference type="WBParaSite" id="TCNE_0001928601-mRNA-1">
    <property type="protein sequence ID" value="TCNE_0001928601-mRNA-1"/>
    <property type="gene ID" value="TCNE_0001928601"/>
</dbReference>
<proteinExistence type="predicted"/>
<keyword evidence="3" id="KW-1185">Reference proteome</keyword>